<dbReference type="GeneID" id="109720112"/>
<evidence type="ECO:0000256" key="2">
    <source>
        <dbReference type="ARBA" id="ARBA00022723"/>
    </source>
</evidence>
<evidence type="ECO:0000256" key="3">
    <source>
        <dbReference type="ARBA" id="ARBA00022771"/>
    </source>
</evidence>
<evidence type="ECO:0000256" key="1">
    <source>
        <dbReference type="ARBA" id="ARBA00004123"/>
    </source>
</evidence>
<feature type="domain" description="Zinc finger PHD-type" evidence="7">
    <location>
        <begin position="352"/>
        <end position="419"/>
    </location>
</feature>
<feature type="compositionally biased region" description="Basic residues" evidence="6">
    <location>
        <begin position="1049"/>
        <end position="1059"/>
    </location>
</feature>
<organism evidence="9">
    <name type="scientific">Ananas comosus</name>
    <name type="common">Pineapple</name>
    <name type="synonym">Ananas ananas</name>
    <dbReference type="NCBI Taxonomy" id="4615"/>
    <lineage>
        <taxon>Eukaryota</taxon>
        <taxon>Viridiplantae</taxon>
        <taxon>Streptophyta</taxon>
        <taxon>Embryophyta</taxon>
        <taxon>Tracheophyta</taxon>
        <taxon>Spermatophyta</taxon>
        <taxon>Magnoliopsida</taxon>
        <taxon>Liliopsida</taxon>
        <taxon>Poales</taxon>
        <taxon>Bromeliaceae</taxon>
        <taxon>Bromelioideae</taxon>
        <taxon>Ananas</taxon>
    </lineage>
</organism>
<keyword evidence="3" id="KW-0863">Zinc-finger</keyword>
<comment type="subcellular location">
    <subcellularLocation>
        <location evidence="1">Nucleus</location>
    </subcellularLocation>
</comment>
<dbReference type="OrthoDB" id="21264at2759"/>
<feature type="region of interest" description="Disordered" evidence="6">
    <location>
        <begin position="987"/>
        <end position="1066"/>
    </location>
</feature>
<dbReference type="GO" id="GO:0008270">
    <property type="term" value="F:zinc ion binding"/>
    <property type="evidence" value="ECO:0007669"/>
    <property type="project" value="UniProtKB-KW"/>
</dbReference>
<keyword evidence="5" id="KW-0539">Nucleus</keyword>
<evidence type="ECO:0000313" key="10">
    <source>
        <dbReference type="RefSeq" id="XP_020102586.1"/>
    </source>
</evidence>
<protein>
    <submittedName>
        <fullName evidence="9 10">Protein ENHANCED DOWNY MILDEW 2-like</fullName>
    </submittedName>
</protein>
<dbReference type="Pfam" id="PF26055">
    <property type="entry name" value="Mtase_EDM2"/>
    <property type="match status" value="1"/>
</dbReference>
<dbReference type="RefSeq" id="XP_020102585.1">
    <property type="nucleotide sequence ID" value="XM_020246996.1"/>
</dbReference>
<dbReference type="Gene3D" id="3.30.40.10">
    <property type="entry name" value="Zinc/RING finger domain, C3HC4 (zinc finger)"/>
    <property type="match status" value="2"/>
</dbReference>
<feature type="region of interest" description="Disordered" evidence="6">
    <location>
        <begin position="902"/>
        <end position="932"/>
    </location>
</feature>
<evidence type="ECO:0000256" key="4">
    <source>
        <dbReference type="ARBA" id="ARBA00022833"/>
    </source>
</evidence>
<dbReference type="SMART" id="SM00249">
    <property type="entry name" value="PHD"/>
    <property type="match status" value="3"/>
</dbReference>
<feature type="compositionally biased region" description="Basic and acidic residues" evidence="6">
    <location>
        <begin position="1005"/>
        <end position="1037"/>
    </location>
</feature>
<sequence length="1336" mass="151378">MASSDDEEEIVPEAVTNYYFVDGDESPISFAVLPLHFDGGEKPNESENEVFLHGTTDGGLQKVYKQVSVWKLGFQDVKQPEISVLSKEDGRWMTLLKPRNSYEQSFRTIMVTVQMLHFLRKNPESSEKSLWDHLRKVYVKFEVRPSEDDLRDHLSLIRLFAERDETLGKSALLMGFLTDKPRKKFGEGQDAMQSFIADDDEVDEIMEDDSGDESDEDSDLFDSVCAICDNGGDLLCCEGKCMRSFHATRRDGEDSFCRSLGYTRAQVEAIQNFLCKNCELKEHQCFACGKLGSSNKEVGTAEVFRCVIATCGRFYHPKCVAKLLFPKDEAEASESERKISSGTTFTCPSHFCVTCQGMEDKENDDLRFAMCRRCPKSYHKKCLPSEICFEDDEEEGIIQRAWDELLPNRRILIYCLKHKMDENIRTPVRNHIVFPDDPEKKTATEVQKQKLQNLLKKKKPVSDDLSLDRASVKPRIVKEKFIAESKPLVKIARSVKTQHPVAAPKKVKPMKEKVRSDLDKAEGTASEIDKQPMKGKAKTLAAPTASSTPTGKVIHSSFPGIDSETEKKIISIMEKVSSSIKLDNVISNRTMPSTYAYSAKHIDKVITRGKIEVSLEAIQAAIQKIDEGGNLEDAKALCEPEIVKQLIKWNGKLKVYLAPFIHGMRYTSFGRHFTKPDKLKEIADKLQWYVQPGDTIVDFCCGANDFSLIMQEKLDAARKRCNYKNYDVLQPKNDFNFEKRDWMKVHPKELPMGSQLIMGLNPPFGVKAALANKFIDKALTFKPKLLILIVPQETQRLEKKKTPYDLIWEDGEILRGKAFYLPGSVDDQDKQIEQWNVKPPVLYLWSRQDWTLRHMEIATENGHLSREFDEARIETEFLEDTIQVEEEAALCVENHMDVEYEQEGSNSNVSGKDTWREDSEIAVSRTDSTSKVREIQKEDANIVNENANKGEDNRILGSRIDANSKEKETCGEHVENVGFTCIDSKPREKEAWREDSKSSGSRVDANARNEERGNDKGSRVDTNVRNEERGNNRDIGSHYKRKSPENQNSKKRKRRRRQSKMAEGLQFVNIDALSDMSISPTDSRGRNQPIGQCVLEPIETPLERLNQYGSYSLPRPEYGTMPTTGLNTSALDDNIEELVRKYTAPNNEGFYSGNSHNWSASGIGIGDYPRRTSEERYPDFAIGSSTAEPFRRSPFLDDFNGFGRLGDAPGDTRVPQRSHAMQGDDYLERNNRYSFGGLEPRVGLPSGVFPSSSSYALSTPNAGTSAMDRYAPRLDETNYMMPGNHGYHHQGVSGTYDMHAMMRRDSMPPPDPMPGFRPRPQNPYPHHGSSGGWIDG</sequence>
<evidence type="ECO:0000313" key="8">
    <source>
        <dbReference type="Proteomes" id="UP000515123"/>
    </source>
</evidence>
<evidence type="ECO:0000256" key="6">
    <source>
        <dbReference type="SAM" id="MobiDB-lite"/>
    </source>
</evidence>
<dbReference type="CDD" id="cd15565">
    <property type="entry name" value="PHD2_NSD"/>
    <property type="match status" value="1"/>
</dbReference>
<dbReference type="Proteomes" id="UP000515123">
    <property type="component" value="Linkage group 14"/>
</dbReference>
<accession>A0A6P5GB88</accession>
<keyword evidence="4" id="KW-0862">Zinc</keyword>
<gene>
    <name evidence="9 10" type="primary">LOC109720112</name>
</gene>
<feature type="compositionally biased region" description="Basic and acidic residues" evidence="6">
    <location>
        <begin position="987"/>
        <end position="997"/>
    </location>
</feature>
<dbReference type="Pfam" id="PF12047">
    <property type="entry name" value="DNMT1-RFD"/>
    <property type="match status" value="1"/>
</dbReference>
<reference evidence="8" key="1">
    <citation type="journal article" date="2015" name="Nat. Genet.">
        <title>The pineapple genome and the evolution of CAM photosynthesis.</title>
        <authorList>
            <person name="Ming R."/>
            <person name="VanBuren R."/>
            <person name="Wai C.M."/>
            <person name="Tang H."/>
            <person name="Schatz M.C."/>
            <person name="Bowers J.E."/>
            <person name="Lyons E."/>
            <person name="Wang M.L."/>
            <person name="Chen J."/>
            <person name="Biggers E."/>
            <person name="Zhang J."/>
            <person name="Huang L."/>
            <person name="Zhang L."/>
            <person name="Miao W."/>
            <person name="Zhang J."/>
            <person name="Ye Z."/>
            <person name="Miao C."/>
            <person name="Lin Z."/>
            <person name="Wang H."/>
            <person name="Zhou H."/>
            <person name="Yim W.C."/>
            <person name="Priest H.D."/>
            <person name="Zheng C."/>
            <person name="Woodhouse M."/>
            <person name="Edger P.P."/>
            <person name="Guyot R."/>
            <person name="Guo H.B."/>
            <person name="Guo H."/>
            <person name="Zheng G."/>
            <person name="Singh R."/>
            <person name="Sharma A."/>
            <person name="Min X."/>
            <person name="Zheng Y."/>
            <person name="Lee H."/>
            <person name="Gurtowski J."/>
            <person name="Sedlazeck F.J."/>
            <person name="Harkess A."/>
            <person name="McKain M.R."/>
            <person name="Liao Z."/>
            <person name="Fang J."/>
            <person name="Liu J."/>
            <person name="Zhang X."/>
            <person name="Zhang Q."/>
            <person name="Hu W."/>
            <person name="Qin Y."/>
            <person name="Wang K."/>
            <person name="Chen L.Y."/>
            <person name="Shirley N."/>
            <person name="Lin Y.R."/>
            <person name="Liu L.Y."/>
            <person name="Hernandez A.G."/>
            <person name="Wright C.L."/>
            <person name="Bulone V."/>
            <person name="Tuskan G.A."/>
            <person name="Heath K."/>
            <person name="Zee F."/>
            <person name="Moore P.H."/>
            <person name="Sunkar R."/>
            <person name="Leebens-Mack J.H."/>
            <person name="Mockler T."/>
            <person name="Bennetzen J.L."/>
            <person name="Freeling M."/>
            <person name="Sankoff D."/>
            <person name="Paterson A.H."/>
            <person name="Zhu X."/>
            <person name="Yang X."/>
            <person name="Smith J.A."/>
            <person name="Cushman J.C."/>
            <person name="Paull R.E."/>
            <person name="Yu Q."/>
        </authorList>
    </citation>
    <scope>NUCLEOTIDE SEQUENCE [LARGE SCALE GENOMIC DNA]</scope>
    <source>
        <strain evidence="8">cv. F153</strain>
    </source>
</reference>
<evidence type="ECO:0000313" key="9">
    <source>
        <dbReference type="RefSeq" id="XP_020102585.1"/>
    </source>
</evidence>
<dbReference type="PANTHER" id="PTHR46235:SF3">
    <property type="entry name" value="PHD FINGER-CONTAINING PROTEIN DDB_G0268158"/>
    <property type="match status" value="1"/>
</dbReference>
<dbReference type="InterPro" id="IPR022702">
    <property type="entry name" value="Cytosine_MeTrfase1_RFD"/>
</dbReference>
<keyword evidence="8" id="KW-1185">Reference proteome</keyword>
<dbReference type="SUPFAM" id="SSF53335">
    <property type="entry name" value="S-adenosyl-L-methionine-dependent methyltransferases"/>
    <property type="match status" value="1"/>
</dbReference>
<dbReference type="InterPro" id="IPR058939">
    <property type="entry name" value="Mtase_EDM2"/>
</dbReference>
<feature type="region of interest" description="Disordered" evidence="6">
    <location>
        <begin position="500"/>
        <end position="526"/>
    </location>
</feature>
<feature type="region of interest" description="Disordered" evidence="6">
    <location>
        <begin position="1304"/>
        <end position="1336"/>
    </location>
</feature>
<feature type="domain" description="Zinc finger PHD-type" evidence="7">
    <location>
        <begin position="284"/>
        <end position="351"/>
    </location>
</feature>
<feature type="compositionally biased region" description="Basic and acidic residues" evidence="6">
    <location>
        <begin position="509"/>
        <end position="526"/>
    </location>
</feature>
<dbReference type="InterPro" id="IPR013083">
    <property type="entry name" value="Znf_RING/FYVE/PHD"/>
</dbReference>
<proteinExistence type="predicted"/>
<dbReference type="InterPro" id="IPR029063">
    <property type="entry name" value="SAM-dependent_MTases_sf"/>
</dbReference>
<evidence type="ECO:0000256" key="5">
    <source>
        <dbReference type="ARBA" id="ARBA00023242"/>
    </source>
</evidence>
<name>A0A6P5GB88_ANACO</name>
<evidence type="ECO:0000259" key="7">
    <source>
        <dbReference type="SMART" id="SM00249"/>
    </source>
</evidence>
<dbReference type="GO" id="GO:0005634">
    <property type="term" value="C:nucleus"/>
    <property type="evidence" value="ECO:0007669"/>
    <property type="project" value="UniProtKB-SubCell"/>
</dbReference>
<dbReference type="Pfam" id="PF22908">
    <property type="entry name" value="PHD_NSD"/>
    <property type="match status" value="1"/>
</dbReference>
<dbReference type="InterPro" id="IPR055198">
    <property type="entry name" value="NSD_PHD"/>
</dbReference>
<dbReference type="RefSeq" id="XP_020102586.1">
    <property type="nucleotide sequence ID" value="XM_020246997.1"/>
</dbReference>
<keyword evidence="2" id="KW-0479">Metal-binding</keyword>
<feature type="compositionally biased region" description="Pro residues" evidence="6">
    <location>
        <begin position="1307"/>
        <end position="1323"/>
    </location>
</feature>
<dbReference type="PANTHER" id="PTHR46235">
    <property type="entry name" value="PHD FINGER-CONTAINING PROTEIN DDB_G0268158"/>
    <property type="match status" value="1"/>
</dbReference>
<dbReference type="CDD" id="cd15566">
    <property type="entry name" value="PHD3_NSD"/>
    <property type="match status" value="1"/>
</dbReference>
<reference evidence="9 10" key="2">
    <citation type="submission" date="2025-04" db="UniProtKB">
        <authorList>
            <consortium name="RefSeq"/>
        </authorList>
    </citation>
    <scope>IDENTIFICATION</scope>
    <source>
        <tissue evidence="9 10">Leaf</tissue>
    </source>
</reference>
<dbReference type="Gramene" id="Aco017102.1.mrna1">
    <property type="protein sequence ID" value="Aco017102.1.mrna1"/>
    <property type="gene ID" value="Aco017102.1.path1"/>
</dbReference>
<dbReference type="InterPro" id="IPR001965">
    <property type="entry name" value="Znf_PHD"/>
</dbReference>
<feature type="domain" description="Zinc finger PHD-type" evidence="7">
    <location>
        <begin position="224"/>
        <end position="279"/>
    </location>
</feature>